<comment type="caution">
    <text evidence="1">The sequence shown here is derived from an EMBL/GenBank/DDBJ whole genome shotgun (WGS) entry which is preliminary data.</text>
</comment>
<dbReference type="EMBL" id="QQNB01000005">
    <property type="protein sequence ID" value="RDE04262.1"/>
    <property type="molecule type" value="Genomic_DNA"/>
</dbReference>
<keyword evidence="2" id="KW-1185">Reference proteome</keyword>
<dbReference type="RefSeq" id="WP_114688933.1">
    <property type="nucleotide sequence ID" value="NZ_QQNB01000005.1"/>
</dbReference>
<evidence type="ECO:0000313" key="2">
    <source>
        <dbReference type="Proteomes" id="UP000253918"/>
    </source>
</evidence>
<dbReference type="Proteomes" id="UP000253918">
    <property type="component" value="Unassembled WGS sequence"/>
</dbReference>
<dbReference type="OrthoDB" id="9891803at2"/>
<sequence length="101" mass="10751">MEVHVAGFQITFFRAALKAGISPDEAQHLSDVTEDFIVRTVDTANRDLVAQLKTMNGKLDNIDGKFENRITLSRVQLAAILGIAASGGTVGPLALKMIGLG</sequence>
<accession>A0A369VT74</accession>
<evidence type="ECO:0000313" key="1">
    <source>
        <dbReference type="EMBL" id="RDE04262.1"/>
    </source>
</evidence>
<name>A0A369VT74_9SPHN</name>
<gene>
    <name evidence="1" type="ORF">DVW87_16650</name>
</gene>
<dbReference type="AlphaFoldDB" id="A0A369VT74"/>
<organism evidence="1 2">
    <name type="scientific">Sphingomonas aracearum</name>
    <dbReference type="NCBI Taxonomy" id="2283317"/>
    <lineage>
        <taxon>Bacteria</taxon>
        <taxon>Pseudomonadati</taxon>
        <taxon>Pseudomonadota</taxon>
        <taxon>Alphaproteobacteria</taxon>
        <taxon>Sphingomonadales</taxon>
        <taxon>Sphingomonadaceae</taxon>
        <taxon>Sphingomonas</taxon>
    </lineage>
</organism>
<protein>
    <submittedName>
        <fullName evidence="1">Uncharacterized protein</fullName>
    </submittedName>
</protein>
<reference evidence="1 2" key="1">
    <citation type="submission" date="2018-07" db="EMBL/GenBank/DDBJ databases">
        <title>a novel species of Sphingomonas isolated from the rhizosphere soil of Araceae plant.</title>
        <authorList>
            <person name="Zhiyong W."/>
            <person name="Qinglan Z."/>
            <person name="Zhiwei F."/>
            <person name="Ding X."/>
            <person name="Gejiao W."/>
            <person name="Shixue Z."/>
        </authorList>
    </citation>
    <scope>NUCLEOTIDE SEQUENCE [LARGE SCALE GENOMIC DNA]</scope>
    <source>
        <strain evidence="1 2">WZY 27</strain>
    </source>
</reference>
<proteinExistence type="predicted"/>